<proteinExistence type="predicted"/>
<sequence>MKAWTWVSFACSFGLGCLFPYALAGVVVLGYGFMSPPTPQQRWLAVVLGALYVLALGAVVWLGLRNGGKGKTRLYRLLLLLLAWLAAAALSFMMQ</sequence>
<organism evidence="2 3">
    <name type="scientific">Paenibacillus thailandensis</name>
    <dbReference type="NCBI Taxonomy" id="393250"/>
    <lineage>
        <taxon>Bacteria</taxon>
        <taxon>Bacillati</taxon>
        <taxon>Bacillota</taxon>
        <taxon>Bacilli</taxon>
        <taxon>Bacillales</taxon>
        <taxon>Paenibacillaceae</taxon>
        <taxon>Paenibacillus</taxon>
    </lineage>
</organism>
<protein>
    <submittedName>
        <fullName evidence="2">Uncharacterized protein</fullName>
    </submittedName>
</protein>
<dbReference type="Proteomes" id="UP001597493">
    <property type="component" value="Unassembled WGS sequence"/>
</dbReference>
<keyword evidence="3" id="KW-1185">Reference proteome</keyword>
<dbReference type="PROSITE" id="PS51257">
    <property type="entry name" value="PROKAR_LIPOPROTEIN"/>
    <property type="match status" value="1"/>
</dbReference>
<dbReference type="RefSeq" id="WP_379270421.1">
    <property type="nucleotide sequence ID" value="NZ_JBHUGT010000023.1"/>
</dbReference>
<accession>A0ABW5QUG7</accession>
<gene>
    <name evidence="2" type="ORF">ACFSW5_05570</name>
</gene>
<dbReference type="EMBL" id="JBHUMY010000006">
    <property type="protein sequence ID" value="MFD2659735.1"/>
    <property type="molecule type" value="Genomic_DNA"/>
</dbReference>
<evidence type="ECO:0000313" key="2">
    <source>
        <dbReference type="EMBL" id="MFD2659735.1"/>
    </source>
</evidence>
<feature type="transmembrane region" description="Helical" evidence="1">
    <location>
        <begin position="43"/>
        <end position="62"/>
    </location>
</feature>
<keyword evidence="1" id="KW-0812">Transmembrane</keyword>
<evidence type="ECO:0000313" key="3">
    <source>
        <dbReference type="Proteomes" id="UP001597493"/>
    </source>
</evidence>
<reference evidence="3" key="1">
    <citation type="journal article" date="2019" name="Int. J. Syst. Evol. Microbiol.">
        <title>The Global Catalogue of Microorganisms (GCM) 10K type strain sequencing project: providing services to taxonomists for standard genome sequencing and annotation.</title>
        <authorList>
            <consortium name="The Broad Institute Genomics Platform"/>
            <consortium name="The Broad Institute Genome Sequencing Center for Infectious Disease"/>
            <person name="Wu L."/>
            <person name="Ma J."/>
        </authorList>
    </citation>
    <scope>NUCLEOTIDE SEQUENCE [LARGE SCALE GENOMIC DNA]</scope>
    <source>
        <strain evidence="3">TISTR 1827</strain>
    </source>
</reference>
<feature type="transmembrane region" description="Helical" evidence="1">
    <location>
        <begin position="74"/>
        <end position="94"/>
    </location>
</feature>
<comment type="caution">
    <text evidence="2">The sequence shown here is derived from an EMBL/GenBank/DDBJ whole genome shotgun (WGS) entry which is preliminary data.</text>
</comment>
<name>A0ABW5QUG7_9BACL</name>
<keyword evidence="1" id="KW-1133">Transmembrane helix</keyword>
<evidence type="ECO:0000256" key="1">
    <source>
        <dbReference type="SAM" id="Phobius"/>
    </source>
</evidence>
<keyword evidence="1" id="KW-0472">Membrane</keyword>